<reference evidence="2 3" key="1">
    <citation type="submission" date="2020-04" db="EMBL/GenBank/DDBJ databases">
        <title>Flammeovirga sp. SR4, a novel species isolated from seawater.</title>
        <authorList>
            <person name="Wang X."/>
        </authorList>
    </citation>
    <scope>NUCLEOTIDE SEQUENCE [LARGE SCALE GENOMIC DNA]</scope>
    <source>
        <strain evidence="2 3">SR4</strain>
    </source>
</reference>
<dbReference type="InterPro" id="IPR027417">
    <property type="entry name" value="P-loop_NTPase"/>
</dbReference>
<name>A0A7X8SN50_9BACT</name>
<proteinExistence type="predicted"/>
<dbReference type="SUPFAM" id="SSF52540">
    <property type="entry name" value="P-loop containing nucleoside triphosphate hydrolases"/>
    <property type="match status" value="1"/>
</dbReference>
<keyword evidence="3" id="KW-1185">Reference proteome</keyword>
<sequence>MTQKDILDFVGENEMLKISVVEKKAGIPTRSLYKALNGEQNLKPEYIEKLIQVLTPLGLKLKDKFKVVSIINNKGGVAKTTTACNLGAALSRMGKKVLLIDADPQGNLTQHLGYKDPQQFESRELSDVIEGNCNVNDSILKYQENLHIIPSTTNLDFTNKNLNRNSGPSSYKLVKRLVIDKIEMEYDYIFFDLSPSFALITNDACLIASNRALIPVDASEFAFRGINNVINHINDYKEENPNLEILGFLFTKSGRTKDMNKYKEALRSTNYKVFNTEIAVRDMAYNKGPLYGKDIFSLFEDESLKRQEKEGIKKGMEEHTNLATEFIEYV</sequence>
<comment type="caution">
    <text evidence="2">The sequence shown here is derived from an EMBL/GenBank/DDBJ whole genome shotgun (WGS) entry which is preliminary data.</text>
</comment>
<dbReference type="PANTHER" id="PTHR13696:SF99">
    <property type="entry name" value="COBYRINIC ACID AC-DIAMIDE SYNTHASE"/>
    <property type="match status" value="1"/>
</dbReference>
<dbReference type="InterPro" id="IPR050678">
    <property type="entry name" value="DNA_Partitioning_ATPase"/>
</dbReference>
<dbReference type="InterPro" id="IPR025669">
    <property type="entry name" value="AAA_dom"/>
</dbReference>
<dbReference type="RefSeq" id="WP_168883998.1">
    <property type="nucleotide sequence ID" value="NZ_JABAIL010000006.1"/>
</dbReference>
<organism evidence="2 3">
    <name type="scientific">Flammeovirga agarivorans</name>
    <dbReference type="NCBI Taxonomy" id="2726742"/>
    <lineage>
        <taxon>Bacteria</taxon>
        <taxon>Pseudomonadati</taxon>
        <taxon>Bacteroidota</taxon>
        <taxon>Cytophagia</taxon>
        <taxon>Cytophagales</taxon>
        <taxon>Flammeovirgaceae</taxon>
        <taxon>Flammeovirga</taxon>
    </lineage>
</organism>
<dbReference type="Pfam" id="PF13614">
    <property type="entry name" value="AAA_31"/>
    <property type="match status" value="1"/>
</dbReference>
<feature type="domain" description="AAA" evidence="1">
    <location>
        <begin position="66"/>
        <end position="245"/>
    </location>
</feature>
<dbReference type="AlphaFoldDB" id="A0A7X8SN50"/>
<dbReference type="Proteomes" id="UP000585050">
    <property type="component" value="Unassembled WGS sequence"/>
</dbReference>
<dbReference type="CDD" id="cd02042">
    <property type="entry name" value="ParAB_family"/>
    <property type="match status" value="1"/>
</dbReference>
<protein>
    <submittedName>
        <fullName evidence="2">AAA family ATPase</fullName>
    </submittedName>
</protein>
<dbReference type="EMBL" id="JABAIL010000006">
    <property type="protein sequence ID" value="NLR93283.1"/>
    <property type="molecule type" value="Genomic_DNA"/>
</dbReference>
<evidence type="ECO:0000313" key="2">
    <source>
        <dbReference type="EMBL" id="NLR93283.1"/>
    </source>
</evidence>
<accession>A0A7X8SN50</accession>
<evidence type="ECO:0000313" key="3">
    <source>
        <dbReference type="Proteomes" id="UP000585050"/>
    </source>
</evidence>
<evidence type="ECO:0000259" key="1">
    <source>
        <dbReference type="Pfam" id="PF13614"/>
    </source>
</evidence>
<dbReference type="Gene3D" id="3.40.50.300">
    <property type="entry name" value="P-loop containing nucleotide triphosphate hydrolases"/>
    <property type="match status" value="1"/>
</dbReference>
<dbReference type="PANTHER" id="PTHR13696">
    <property type="entry name" value="P-LOOP CONTAINING NUCLEOSIDE TRIPHOSPHATE HYDROLASE"/>
    <property type="match status" value="1"/>
</dbReference>
<gene>
    <name evidence="2" type="ORF">HGP29_18955</name>
</gene>